<evidence type="ECO:0000313" key="10">
    <source>
        <dbReference type="Proteomes" id="UP000599578"/>
    </source>
</evidence>
<dbReference type="InterPro" id="IPR051689">
    <property type="entry name" value="Sterol_desaturase/TMEM195"/>
</dbReference>
<dbReference type="AlphaFoldDB" id="A0A917ZI88"/>
<organism evidence="9 10">
    <name type="scientific">Marinobacterium nitratireducens</name>
    <dbReference type="NCBI Taxonomy" id="518897"/>
    <lineage>
        <taxon>Bacteria</taxon>
        <taxon>Pseudomonadati</taxon>
        <taxon>Pseudomonadota</taxon>
        <taxon>Gammaproteobacteria</taxon>
        <taxon>Oceanospirillales</taxon>
        <taxon>Oceanospirillaceae</taxon>
        <taxon>Marinobacterium</taxon>
    </lineage>
</organism>
<accession>A0A917ZI88</accession>
<feature type="transmembrane region" description="Helical" evidence="7">
    <location>
        <begin position="140"/>
        <end position="160"/>
    </location>
</feature>
<dbReference type="Pfam" id="PF04116">
    <property type="entry name" value="FA_hydroxylase"/>
    <property type="match status" value="1"/>
</dbReference>
<keyword evidence="6 7" id="KW-0472">Membrane</keyword>
<feature type="transmembrane region" description="Helical" evidence="7">
    <location>
        <begin position="84"/>
        <end position="111"/>
    </location>
</feature>
<evidence type="ECO:0000256" key="4">
    <source>
        <dbReference type="ARBA" id="ARBA00023002"/>
    </source>
</evidence>
<dbReference type="GO" id="GO:0050479">
    <property type="term" value="F:glyceryl-ether monooxygenase activity"/>
    <property type="evidence" value="ECO:0007669"/>
    <property type="project" value="TreeGrafter"/>
</dbReference>
<evidence type="ECO:0000256" key="1">
    <source>
        <dbReference type="ARBA" id="ARBA00004127"/>
    </source>
</evidence>
<evidence type="ECO:0000256" key="5">
    <source>
        <dbReference type="ARBA" id="ARBA00023098"/>
    </source>
</evidence>
<gene>
    <name evidence="9" type="ORF">GCM10011348_26200</name>
</gene>
<dbReference type="GO" id="GO:0016020">
    <property type="term" value="C:membrane"/>
    <property type="evidence" value="ECO:0007669"/>
    <property type="project" value="GOC"/>
</dbReference>
<proteinExistence type="predicted"/>
<evidence type="ECO:0000259" key="8">
    <source>
        <dbReference type="Pfam" id="PF04116"/>
    </source>
</evidence>
<dbReference type="GO" id="GO:0005506">
    <property type="term" value="F:iron ion binding"/>
    <property type="evidence" value="ECO:0007669"/>
    <property type="project" value="InterPro"/>
</dbReference>
<dbReference type="PANTHER" id="PTHR21624">
    <property type="entry name" value="STEROL DESATURASE-RELATED PROTEIN"/>
    <property type="match status" value="1"/>
</dbReference>
<keyword evidence="2 7" id="KW-0812">Transmembrane</keyword>
<name>A0A917ZI88_9GAMM</name>
<evidence type="ECO:0000256" key="6">
    <source>
        <dbReference type="ARBA" id="ARBA00023136"/>
    </source>
</evidence>
<dbReference type="Proteomes" id="UP000599578">
    <property type="component" value="Unassembled WGS sequence"/>
</dbReference>
<dbReference type="EMBL" id="BMLT01000006">
    <property type="protein sequence ID" value="GGO83146.1"/>
    <property type="molecule type" value="Genomic_DNA"/>
</dbReference>
<dbReference type="GO" id="GO:0012505">
    <property type="term" value="C:endomembrane system"/>
    <property type="evidence" value="ECO:0007669"/>
    <property type="project" value="UniProtKB-SubCell"/>
</dbReference>
<keyword evidence="10" id="KW-1185">Reference proteome</keyword>
<feature type="transmembrane region" description="Helical" evidence="7">
    <location>
        <begin position="44"/>
        <end position="64"/>
    </location>
</feature>
<dbReference type="GO" id="GO:0008610">
    <property type="term" value="P:lipid biosynthetic process"/>
    <property type="evidence" value="ECO:0007669"/>
    <property type="project" value="InterPro"/>
</dbReference>
<dbReference type="GO" id="GO:0006643">
    <property type="term" value="P:membrane lipid metabolic process"/>
    <property type="evidence" value="ECO:0007669"/>
    <property type="project" value="TreeGrafter"/>
</dbReference>
<evidence type="ECO:0000313" key="9">
    <source>
        <dbReference type="EMBL" id="GGO83146.1"/>
    </source>
</evidence>
<keyword evidence="3 7" id="KW-1133">Transmembrane helix</keyword>
<feature type="domain" description="Fatty acid hydroxylase" evidence="8">
    <location>
        <begin position="87"/>
        <end position="223"/>
    </location>
</feature>
<comment type="subcellular location">
    <subcellularLocation>
        <location evidence="1">Endomembrane system</location>
        <topology evidence="1">Multi-pass membrane protein</topology>
    </subcellularLocation>
</comment>
<protein>
    <recommendedName>
        <fullName evidence="8">Fatty acid hydroxylase domain-containing protein</fullName>
    </recommendedName>
</protein>
<keyword evidence="4" id="KW-0560">Oxidoreductase</keyword>
<keyword evidence="5" id="KW-0443">Lipid metabolism</keyword>
<evidence type="ECO:0000256" key="3">
    <source>
        <dbReference type="ARBA" id="ARBA00022989"/>
    </source>
</evidence>
<reference evidence="9 10" key="1">
    <citation type="journal article" date="2014" name="Int. J. Syst. Evol. Microbiol.">
        <title>Complete genome sequence of Corynebacterium casei LMG S-19264T (=DSM 44701T), isolated from a smear-ripened cheese.</title>
        <authorList>
            <consortium name="US DOE Joint Genome Institute (JGI-PGF)"/>
            <person name="Walter F."/>
            <person name="Albersmeier A."/>
            <person name="Kalinowski J."/>
            <person name="Ruckert C."/>
        </authorList>
    </citation>
    <scope>NUCLEOTIDE SEQUENCE [LARGE SCALE GENOMIC DNA]</scope>
    <source>
        <strain evidence="9 10">CGMCC 1.7286</strain>
    </source>
</reference>
<dbReference type="RefSeq" id="WP_188861064.1">
    <property type="nucleotide sequence ID" value="NZ_BMLT01000006.1"/>
</dbReference>
<feature type="transmembrane region" description="Helical" evidence="7">
    <location>
        <begin position="6"/>
        <end position="23"/>
    </location>
</feature>
<dbReference type="PANTHER" id="PTHR21624:SF1">
    <property type="entry name" value="ALKYLGLYCEROL MONOOXYGENASE"/>
    <property type="match status" value="1"/>
</dbReference>
<sequence>MSEIAWRLTVFIILFAVLALCEARWPRRRRRQTRTLRWGINSGLLLVDVLAQRLTLGAAAYLMAVHAQAQGWGLLQLVELPDGLAALLGFVLLDLAIYFQHVLFHAVPLFWRIHRVHHTDLDLDLSSGFRFHPFEILLSLLYKVVLVAALGVAPWVVLLFEATLSGASLFSHANLRLGTGPDRLLRWLVVTPDMHRVHHSVVPAETDSNFGFFLSCWDRLFGTYRERPGAGHEHMTIGLDGWQEPQRLTLARLLRLPFAGK</sequence>
<comment type="caution">
    <text evidence="9">The sequence shown here is derived from an EMBL/GenBank/DDBJ whole genome shotgun (WGS) entry which is preliminary data.</text>
</comment>
<evidence type="ECO:0000256" key="2">
    <source>
        <dbReference type="ARBA" id="ARBA00022692"/>
    </source>
</evidence>
<evidence type="ECO:0000256" key="7">
    <source>
        <dbReference type="SAM" id="Phobius"/>
    </source>
</evidence>
<dbReference type="InterPro" id="IPR006694">
    <property type="entry name" value="Fatty_acid_hydroxylase"/>
</dbReference>